<organism evidence="1 2">
    <name type="scientific">Parnassius apollo</name>
    <name type="common">Apollo butterfly</name>
    <name type="synonym">Papilio apollo</name>
    <dbReference type="NCBI Taxonomy" id="110799"/>
    <lineage>
        <taxon>Eukaryota</taxon>
        <taxon>Metazoa</taxon>
        <taxon>Ecdysozoa</taxon>
        <taxon>Arthropoda</taxon>
        <taxon>Hexapoda</taxon>
        <taxon>Insecta</taxon>
        <taxon>Pterygota</taxon>
        <taxon>Neoptera</taxon>
        <taxon>Endopterygota</taxon>
        <taxon>Lepidoptera</taxon>
        <taxon>Glossata</taxon>
        <taxon>Ditrysia</taxon>
        <taxon>Papilionoidea</taxon>
        <taxon>Papilionidae</taxon>
        <taxon>Parnassiinae</taxon>
        <taxon>Parnassini</taxon>
        <taxon>Parnassius</taxon>
        <taxon>Parnassius</taxon>
    </lineage>
</organism>
<reference evidence="1" key="1">
    <citation type="submission" date="2021-04" db="EMBL/GenBank/DDBJ databases">
        <authorList>
            <person name="Tunstrom K."/>
        </authorList>
    </citation>
    <scope>NUCLEOTIDE SEQUENCE</scope>
</reference>
<dbReference type="AlphaFoldDB" id="A0A8S3XRC6"/>
<sequence length="82" mass="9008">MINITSIGGGAPRLRGVRGWRPVRLRPPPSALAFAVQTGGHSFAESSDTHHVARVVSRCLSLVTSHLRDLSRCYARSFIHIF</sequence>
<evidence type="ECO:0000313" key="1">
    <source>
        <dbReference type="EMBL" id="CAG5033516.1"/>
    </source>
</evidence>
<dbReference type="Proteomes" id="UP000691718">
    <property type="component" value="Unassembled WGS sequence"/>
</dbReference>
<gene>
    <name evidence="1" type="ORF">PAPOLLO_LOCUS20138</name>
</gene>
<keyword evidence="2" id="KW-1185">Reference proteome</keyword>
<evidence type="ECO:0000313" key="2">
    <source>
        <dbReference type="Proteomes" id="UP000691718"/>
    </source>
</evidence>
<dbReference type="EMBL" id="CAJQZP010001254">
    <property type="protein sequence ID" value="CAG5033516.1"/>
    <property type="molecule type" value="Genomic_DNA"/>
</dbReference>
<proteinExistence type="predicted"/>
<protein>
    <submittedName>
        <fullName evidence="1">(apollo) hypothetical protein</fullName>
    </submittedName>
</protein>
<name>A0A8S3XRC6_PARAO</name>
<accession>A0A8S3XRC6</accession>
<comment type="caution">
    <text evidence="1">The sequence shown here is derived from an EMBL/GenBank/DDBJ whole genome shotgun (WGS) entry which is preliminary data.</text>
</comment>